<dbReference type="Gene3D" id="2.30.30.60">
    <property type="match status" value="1"/>
</dbReference>
<organism evidence="9 10">
    <name type="scientific">Ordospora colligata OC4</name>
    <dbReference type="NCBI Taxonomy" id="1354746"/>
    <lineage>
        <taxon>Eukaryota</taxon>
        <taxon>Fungi</taxon>
        <taxon>Fungi incertae sedis</taxon>
        <taxon>Microsporidia</taxon>
        <taxon>Ordosporidae</taxon>
        <taxon>Ordospora</taxon>
    </lineage>
</organism>
<feature type="transmembrane region" description="Helical" evidence="7">
    <location>
        <begin position="37"/>
        <end position="57"/>
    </location>
</feature>
<feature type="compositionally biased region" description="Polar residues" evidence="6">
    <location>
        <begin position="18"/>
        <end position="27"/>
    </location>
</feature>
<dbReference type="GO" id="GO:0008381">
    <property type="term" value="F:mechanosensitive monoatomic ion channel activity"/>
    <property type="evidence" value="ECO:0007669"/>
    <property type="project" value="TreeGrafter"/>
</dbReference>
<dbReference type="GeneID" id="26261359"/>
<feature type="transmembrane region" description="Helical" evidence="7">
    <location>
        <begin position="345"/>
        <end position="365"/>
    </location>
</feature>
<feature type="transmembrane region" description="Helical" evidence="7">
    <location>
        <begin position="385"/>
        <end position="406"/>
    </location>
</feature>
<evidence type="ECO:0000313" key="9">
    <source>
        <dbReference type="EMBL" id="KHN70088.1"/>
    </source>
</evidence>
<comment type="subcellular location">
    <subcellularLocation>
        <location evidence="1">Membrane</location>
        <topology evidence="1">Multi-pass membrane protein</topology>
    </subcellularLocation>
</comment>
<comment type="caution">
    <text evidence="9">The sequence shown here is derived from an EMBL/GenBank/DDBJ whole genome shotgun (WGS) entry which is preliminary data.</text>
</comment>
<accession>A0A0B2UL44</accession>
<dbReference type="AlphaFoldDB" id="A0A0B2UL44"/>
<dbReference type="VEuPathDB" id="MicrosporidiaDB:M896_030750"/>
<evidence type="ECO:0000256" key="1">
    <source>
        <dbReference type="ARBA" id="ARBA00004141"/>
    </source>
</evidence>
<gene>
    <name evidence="9" type="ORF">M896_030750</name>
</gene>
<keyword evidence="5 7" id="KW-0472">Membrane</keyword>
<dbReference type="RefSeq" id="XP_014564130.1">
    <property type="nucleotide sequence ID" value="XM_014708644.1"/>
</dbReference>
<dbReference type="InterPro" id="IPR006685">
    <property type="entry name" value="MscS_channel_2nd"/>
</dbReference>
<dbReference type="InParanoid" id="A0A0B2UL44"/>
<evidence type="ECO:0000313" key="10">
    <source>
        <dbReference type="Proteomes" id="UP000031056"/>
    </source>
</evidence>
<dbReference type="InterPro" id="IPR010920">
    <property type="entry name" value="LSM_dom_sf"/>
</dbReference>
<dbReference type="EMBL" id="JOKQ01000003">
    <property type="protein sequence ID" value="KHN70088.1"/>
    <property type="molecule type" value="Genomic_DNA"/>
</dbReference>
<sequence>MQVSKVGNMQPIEESESCADSKSTSASDVERVKSPSLAWIPAYLAGSVCTGLLTYVFHVHIAPKMPFESHPDLSAVLSRLIFCALFGSMVFCLIRLILICLAIAMKRSDGKRGFVQITLIKHGMFMSIVTTLFVLSFVVETYNRRVSTTTFLNASSDPVPVLKEIVDMGVSDSELKQTLISEEKANGEQKPPKTLAMFLTEDLAKILLASSVFFAILLSKAILMNGLNYKMLFKNYEFRINKNDEDIKILEQLNRATGKQMIANAEEWADEVFRLISPEGKAVDLQTLEYFFGTDDAKAIFNRFSIHPDGKLTKESFSLVYQGIINEEKRISRGLTQKVSIVKKLNLVLSAILIPVGVLAVMAILGNADSFAGSLPVQFSTIISLNFIFAPIISEVFKSLVFVFLVEAFDIGDKVFIEGVLHEVHDMGLLYTSFVVDKKITVIPNSKFMDKTIVNLREAKTSQKTFDFTFMNSPDLKEKIVKLKDEIEREVKSDSNAYTGKFNICEYVLKKNLTVGMKINVVFRIQNQNIKALRAREDAFVIALYGIVGSIGLLLE</sequence>
<protein>
    <recommendedName>
        <fullName evidence="8">Mechanosensitive ion channel MscS domain-containing protein</fullName>
    </recommendedName>
</protein>
<dbReference type="InterPro" id="IPR016688">
    <property type="entry name" value="MscS-like_plants/fungi"/>
</dbReference>
<dbReference type="SUPFAM" id="SSF50182">
    <property type="entry name" value="Sm-like ribonucleoproteins"/>
    <property type="match status" value="1"/>
</dbReference>
<dbReference type="InterPro" id="IPR023408">
    <property type="entry name" value="MscS_beta-dom_sf"/>
</dbReference>
<evidence type="ECO:0000256" key="3">
    <source>
        <dbReference type="ARBA" id="ARBA00022692"/>
    </source>
</evidence>
<evidence type="ECO:0000256" key="6">
    <source>
        <dbReference type="SAM" id="MobiDB-lite"/>
    </source>
</evidence>
<evidence type="ECO:0000256" key="4">
    <source>
        <dbReference type="ARBA" id="ARBA00022989"/>
    </source>
</evidence>
<feature type="transmembrane region" description="Helical" evidence="7">
    <location>
        <begin position="117"/>
        <end position="139"/>
    </location>
</feature>
<feature type="transmembrane region" description="Helical" evidence="7">
    <location>
        <begin position="539"/>
        <end position="555"/>
    </location>
</feature>
<dbReference type="PANTHER" id="PTHR31618">
    <property type="entry name" value="MECHANOSENSITIVE ION CHANNEL PROTEIN 5"/>
    <property type="match status" value="1"/>
</dbReference>
<evidence type="ECO:0000256" key="5">
    <source>
        <dbReference type="ARBA" id="ARBA00023136"/>
    </source>
</evidence>
<feature type="domain" description="Mechanosensitive ion channel MscS" evidence="8">
    <location>
        <begin position="392"/>
        <end position="457"/>
    </location>
</feature>
<dbReference type="Pfam" id="PF00924">
    <property type="entry name" value="MS_channel_2nd"/>
    <property type="match status" value="1"/>
</dbReference>
<dbReference type="Proteomes" id="UP000031056">
    <property type="component" value="Unassembled WGS sequence"/>
</dbReference>
<dbReference type="GO" id="GO:0006820">
    <property type="term" value="P:monoatomic anion transport"/>
    <property type="evidence" value="ECO:0007669"/>
    <property type="project" value="TreeGrafter"/>
</dbReference>
<evidence type="ECO:0000259" key="8">
    <source>
        <dbReference type="Pfam" id="PF00924"/>
    </source>
</evidence>
<feature type="region of interest" description="Disordered" evidence="6">
    <location>
        <begin position="1"/>
        <end position="27"/>
    </location>
</feature>
<evidence type="ECO:0000256" key="7">
    <source>
        <dbReference type="SAM" id="Phobius"/>
    </source>
</evidence>
<evidence type="ECO:0000256" key="2">
    <source>
        <dbReference type="ARBA" id="ARBA00008017"/>
    </source>
</evidence>
<name>A0A0B2UL44_9MICR</name>
<dbReference type="HOGENOM" id="CLU_496087_0_0_1"/>
<keyword evidence="3 7" id="KW-0812">Transmembrane</keyword>
<keyword evidence="4 7" id="KW-1133">Transmembrane helix</keyword>
<dbReference type="PANTHER" id="PTHR31618:SF1">
    <property type="entry name" value="EF-HAND DOMAIN-CONTAINING PROTEIN"/>
    <property type="match status" value="1"/>
</dbReference>
<dbReference type="GO" id="GO:0005886">
    <property type="term" value="C:plasma membrane"/>
    <property type="evidence" value="ECO:0007669"/>
    <property type="project" value="TreeGrafter"/>
</dbReference>
<dbReference type="OrthoDB" id="544685at2759"/>
<proteinExistence type="inferred from homology"/>
<feature type="transmembrane region" description="Helical" evidence="7">
    <location>
        <begin position="203"/>
        <end position="223"/>
    </location>
</feature>
<comment type="similarity">
    <text evidence="2">Belongs to the MscS (TC 1.A.23) family.</text>
</comment>
<reference evidence="9 10" key="1">
    <citation type="journal article" date="2014" name="MBio">
        <title>The Ordospora colligata genome; evolution of extreme reduction in microsporidia and host-to-parasite horizontal gene transfer.</title>
        <authorList>
            <person name="Pombert J.-F."/>
            <person name="Haag K.L."/>
            <person name="Beidas S."/>
            <person name="Ebert D."/>
            <person name="Keeling P.J."/>
        </authorList>
    </citation>
    <scope>NUCLEOTIDE SEQUENCE [LARGE SCALE GENOMIC DNA]</scope>
    <source>
        <strain evidence="9 10">OC4</strain>
    </source>
</reference>
<keyword evidence="10" id="KW-1185">Reference proteome</keyword>
<feature type="transmembrane region" description="Helical" evidence="7">
    <location>
        <begin position="77"/>
        <end position="105"/>
    </location>
</feature>